<evidence type="ECO:0000256" key="8">
    <source>
        <dbReference type="PIRSR" id="PIRSR602401-1"/>
    </source>
</evidence>
<gene>
    <name evidence="12" type="ORF">LTR97_003944</name>
</gene>
<sequence>MSLGGGTYPPLVPHGPDDRGAIVVVVTYSLMLITILFAIMRTWTSHSHRRQLRWDDLAFFLAVLLLIAESILTGRAVNFGLGRHISNVAASRLVQYYRYQYAAQILGIIIQTLAKCAVVLMVERIASELSTKKLSLALKAVIGIWTVFSIFTIAFQCGVPRPWEFTHDKCAAHGKLYYVIIAGDMATDGILACYIIPTVVELQMSRYLKISVSSLFMTRLFVCALSLGYIALVPEYLSSNDKTWHNANVQILHQVVINFSVITAGIPSVRSYLSELQTGRLAMVLDESEIEMTTRGSKSRAVKKSKIKSEQSSSQLSGGQWSKRDHNSGSRGQPDASAPESAQDMRIRPDRKTSYTTHITGGAAKRHANETRDDVGIARVNDEEVAGDDESTSSLVKNGVFQRRDFEVRVEYEDQHGSIVRTSPNTLSYSSPTALHHIYGSNTANVRKSKFYEVLDGGSTTHTEIDKEKHSARRRVLSHAFSDAALRAAEEYVVSNVRKFVALLGPESSSLSGNISQNVAEKGATNWSPPRDMTEWCNWLAYDIMGDLVFGKSYHCLESKDFRWMPIVMTEGTKFGYWFAYLPFARLLQRFETSPVMQWLGGQTARDNATLVALAGAQLEERIALQEKRHQMKDEVGHKDLMHYLLTSADPKTGIRFTHAELEGDSLSLIGAGADTVAATLCGILFYLARNPTALRTVTTELRLAFQRLEEIRSGPRLDSCVYLNACIEETLRLAPVVPAQLPREVMKGGIVIDGQFVPEGIVVGVSAYVVHHDGEAFPEPWSFRPERWIEAGGGSKEDVSLAREAMCPFSLGKRGCIGKRLAYVEIRITIASLLWSYDLEEAKSAGQDGGGSSNLEEGRRRRDEFQLFDCFGSDRAGPVLRFRWRS</sequence>
<comment type="cofactor">
    <cofactor evidence="1 8">
        <name>heme</name>
        <dbReference type="ChEBI" id="CHEBI:30413"/>
    </cofactor>
</comment>
<feature type="compositionally biased region" description="Basic residues" evidence="9">
    <location>
        <begin position="297"/>
        <end position="306"/>
    </location>
</feature>
<evidence type="ECO:0000313" key="12">
    <source>
        <dbReference type="EMBL" id="KAK5702998.1"/>
    </source>
</evidence>
<feature type="compositionally biased region" description="Basic and acidic residues" evidence="9">
    <location>
        <begin position="343"/>
        <end position="353"/>
    </location>
</feature>
<dbReference type="GO" id="GO:0020037">
    <property type="term" value="F:heme binding"/>
    <property type="evidence" value="ECO:0007669"/>
    <property type="project" value="InterPro"/>
</dbReference>
<reference evidence="12" key="1">
    <citation type="submission" date="2023-08" db="EMBL/GenBank/DDBJ databases">
        <title>Black Yeasts Isolated from many extreme environments.</title>
        <authorList>
            <person name="Coleine C."/>
            <person name="Stajich J.E."/>
            <person name="Selbmann L."/>
        </authorList>
    </citation>
    <scope>NUCLEOTIDE SEQUENCE</scope>
    <source>
        <strain evidence="12">CCFEE 5810</strain>
    </source>
</reference>
<dbReference type="InterPro" id="IPR017972">
    <property type="entry name" value="Cyt_P450_CS"/>
</dbReference>
<feature type="binding site" description="axial binding residue" evidence="8">
    <location>
        <position position="817"/>
    </location>
    <ligand>
        <name>heme</name>
        <dbReference type="ChEBI" id="CHEBI:30413"/>
    </ligand>
    <ligandPart>
        <name>Fe</name>
        <dbReference type="ChEBI" id="CHEBI:18248"/>
    </ligandPart>
</feature>
<feature type="region of interest" description="Disordered" evidence="9">
    <location>
        <begin position="294"/>
        <end position="373"/>
    </location>
</feature>
<dbReference type="InterPro" id="IPR050121">
    <property type="entry name" value="Cytochrome_P450_monoxygenase"/>
</dbReference>
<dbReference type="PANTHER" id="PTHR24305">
    <property type="entry name" value="CYTOCHROME P450"/>
    <property type="match status" value="1"/>
</dbReference>
<dbReference type="EMBL" id="JAVRQU010000005">
    <property type="protein sequence ID" value="KAK5702998.1"/>
    <property type="molecule type" value="Genomic_DNA"/>
</dbReference>
<feature type="compositionally biased region" description="Low complexity" evidence="9">
    <location>
        <begin position="310"/>
        <end position="321"/>
    </location>
</feature>
<evidence type="ECO:0000256" key="1">
    <source>
        <dbReference type="ARBA" id="ARBA00001971"/>
    </source>
</evidence>
<organism evidence="12 13">
    <name type="scientific">Elasticomyces elasticus</name>
    <dbReference type="NCBI Taxonomy" id="574655"/>
    <lineage>
        <taxon>Eukaryota</taxon>
        <taxon>Fungi</taxon>
        <taxon>Dikarya</taxon>
        <taxon>Ascomycota</taxon>
        <taxon>Pezizomycotina</taxon>
        <taxon>Dothideomycetes</taxon>
        <taxon>Dothideomycetidae</taxon>
        <taxon>Mycosphaerellales</taxon>
        <taxon>Teratosphaeriaceae</taxon>
        <taxon>Elasticomyces</taxon>
    </lineage>
</organism>
<dbReference type="PROSITE" id="PS00086">
    <property type="entry name" value="CYTOCHROME_P450"/>
    <property type="match status" value="1"/>
</dbReference>
<dbReference type="PRINTS" id="PR00463">
    <property type="entry name" value="EP450I"/>
</dbReference>
<evidence type="ECO:0000256" key="2">
    <source>
        <dbReference type="ARBA" id="ARBA00010617"/>
    </source>
</evidence>
<dbReference type="Proteomes" id="UP001310594">
    <property type="component" value="Unassembled WGS sequence"/>
</dbReference>
<feature type="transmembrane region" description="Helical" evidence="10">
    <location>
        <begin position="59"/>
        <end position="81"/>
    </location>
</feature>
<feature type="domain" description="Rhodopsin" evidence="11">
    <location>
        <begin position="40"/>
        <end position="274"/>
    </location>
</feature>
<comment type="similarity">
    <text evidence="2">Belongs to the cytochrome P450 family.</text>
</comment>
<dbReference type="InterPro" id="IPR002401">
    <property type="entry name" value="Cyt_P450_E_grp-I"/>
</dbReference>
<evidence type="ECO:0000256" key="5">
    <source>
        <dbReference type="ARBA" id="ARBA00023002"/>
    </source>
</evidence>
<protein>
    <recommendedName>
        <fullName evidence="11">Rhodopsin domain-containing protein</fullName>
    </recommendedName>
</protein>
<evidence type="ECO:0000256" key="10">
    <source>
        <dbReference type="SAM" id="Phobius"/>
    </source>
</evidence>
<evidence type="ECO:0000256" key="4">
    <source>
        <dbReference type="ARBA" id="ARBA00022723"/>
    </source>
</evidence>
<evidence type="ECO:0000256" key="7">
    <source>
        <dbReference type="ARBA" id="ARBA00023033"/>
    </source>
</evidence>
<feature type="transmembrane region" description="Helical" evidence="10">
    <location>
        <begin position="212"/>
        <end position="231"/>
    </location>
</feature>
<evidence type="ECO:0000256" key="9">
    <source>
        <dbReference type="SAM" id="MobiDB-lite"/>
    </source>
</evidence>
<evidence type="ECO:0000256" key="3">
    <source>
        <dbReference type="ARBA" id="ARBA00022617"/>
    </source>
</evidence>
<dbReference type="PRINTS" id="PR00385">
    <property type="entry name" value="P450"/>
</dbReference>
<evidence type="ECO:0000313" key="13">
    <source>
        <dbReference type="Proteomes" id="UP001310594"/>
    </source>
</evidence>
<dbReference type="CDD" id="cd11061">
    <property type="entry name" value="CYP67-like"/>
    <property type="match status" value="1"/>
</dbReference>
<keyword evidence="10" id="KW-1133">Transmembrane helix</keyword>
<keyword evidence="6 8" id="KW-0408">Iron</keyword>
<evidence type="ECO:0000259" key="11">
    <source>
        <dbReference type="Pfam" id="PF20684"/>
    </source>
</evidence>
<proteinExistence type="inferred from homology"/>
<dbReference type="Gene3D" id="1.10.630.10">
    <property type="entry name" value="Cytochrome P450"/>
    <property type="match status" value="1"/>
</dbReference>
<keyword evidence="4 8" id="KW-0479">Metal-binding</keyword>
<dbReference type="InterPro" id="IPR049326">
    <property type="entry name" value="Rhodopsin_dom_fungi"/>
</dbReference>
<accession>A0AAN7W8N2</accession>
<dbReference type="Pfam" id="PF20684">
    <property type="entry name" value="Fung_rhodopsin"/>
    <property type="match status" value="1"/>
</dbReference>
<dbReference type="InterPro" id="IPR001128">
    <property type="entry name" value="Cyt_P450"/>
</dbReference>
<dbReference type="PANTHER" id="PTHR24305:SF237">
    <property type="entry name" value="CYTOCHROME P450 MONOOXYGENASE ATNE-RELATED"/>
    <property type="match status" value="1"/>
</dbReference>
<name>A0AAN7W8N2_9PEZI</name>
<feature type="transmembrane region" description="Helical" evidence="10">
    <location>
        <begin position="176"/>
        <end position="200"/>
    </location>
</feature>
<keyword evidence="10" id="KW-0472">Membrane</keyword>
<keyword evidence="7" id="KW-0503">Monooxygenase</keyword>
<feature type="transmembrane region" description="Helical" evidence="10">
    <location>
        <begin position="20"/>
        <end position="39"/>
    </location>
</feature>
<evidence type="ECO:0000256" key="6">
    <source>
        <dbReference type="ARBA" id="ARBA00023004"/>
    </source>
</evidence>
<dbReference type="Pfam" id="PF00067">
    <property type="entry name" value="p450"/>
    <property type="match status" value="1"/>
</dbReference>
<keyword evidence="3 8" id="KW-0349">Heme</keyword>
<keyword evidence="10" id="KW-0812">Transmembrane</keyword>
<dbReference type="SUPFAM" id="SSF48264">
    <property type="entry name" value="Cytochrome P450"/>
    <property type="match status" value="1"/>
</dbReference>
<feature type="transmembrane region" description="Helical" evidence="10">
    <location>
        <begin position="101"/>
        <end position="122"/>
    </location>
</feature>
<dbReference type="GO" id="GO:0016705">
    <property type="term" value="F:oxidoreductase activity, acting on paired donors, with incorporation or reduction of molecular oxygen"/>
    <property type="evidence" value="ECO:0007669"/>
    <property type="project" value="InterPro"/>
</dbReference>
<dbReference type="AlphaFoldDB" id="A0AAN7W8N2"/>
<dbReference type="GO" id="GO:0005506">
    <property type="term" value="F:iron ion binding"/>
    <property type="evidence" value="ECO:0007669"/>
    <property type="project" value="InterPro"/>
</dbReference>
<dbReference type="InterPro" id="IPR036396">
    <property type="entry name" value="Cyt_P450_sf"/>
</dbReference>
<comment type="caution">
    <text evidence="12">The sequence shown here is derived from an EMBL/GenBank/DDBJ whole genome shotgun (WGS) entry which is preliminary data.</text>
</comment>
<dbReference type="GO" id="GO:0004497">
    <property type="term" value="F:monooxygenase activity"/>
    <property type="evidence" value="ECO:0007669"/>
    <property type="project" value="UniProtKB-KW"/>
</dbReference>
<feature type="transmembrane region" description="Helical" evidence="10">
    <location>
        <begin position="134"/>
        <end position="156"/>
    </location>
</feature>
<keyword evidence="5" id="KW-0560">Oxidoreductase</keyword>